<protein>
    <submittedName>
        <fullName evidence="2">DUF1659 domain-containing protein</fullName>
    </submittedName>
</protein>
<dbReference type="InterPro" id="IPR012454">
    <property type="entry name" value="DUF1659"/>
</dbReference>
<dbReference type="RefSeq" id="WP_120767040.1">
    <property type="nucleotide sequence ID" value="NZ_CP033169.1"/>
</dbReference>
<dbReference type="Pfam" id="PF07872">
    <property type="entry name" value="DUF1659"/>
    <property type="match status" value="1"/>
</dbReference>
<evidence type="ECO:0000259" key="1">
    <source>
        <dbReference type="Pfam" id="PF07872"/>
    </source>
</evidence>
<evidence type="ECO:0000313" key="2">
    <source>
        <dbReference type="EMBL" id="AYO31457.1"/>
    </source>
</evidence>
<gene>
    <name evidence="2" type="ORF">D2962_13395</name>
</gene>
<dbReference type="AlphaFoldDB" id="A0A3G2R9N0"/>
<reference evidence="2 3" key="1">
    <citation type="submission" date="2018-10" db="EMBL/GenBank/DDBJ databases">
        <authorList>
            <person name="Zhang X."/>
        </authorList>
    </citation>
    <scope>NUCLEOTIDE SEQUENCE [LARGE SCALE GENOMIC DNA]</scope>
    <source>
        <strain evidence="2 3">SK-G1</strain>
    </source>
</reference>
<sequence length="75" mass="8417">MPVIVTPVDSSLQIIVQTGVDANNKPVYRTRSYNRVKTDAQDQDVLDVAKQIIGLQAHPVNSIRRVMETELNEQV</sequence>
<proteinExistence type="predicted"/>
<organism evidence="2 3">
    <name type="scientific">Biomaibacter acetigenes</name>
    <dbReference type="NCBI Taxonomy" id="2316383"/>
    <lineage>
        <taxon>Bacteria</taxon>
        <taxon>Bacillati</taxon>
        <taxon>Bacillota</taxon>
        <taxon>Clostridia</taxon>
        <taxon>Thermosediminibacterales</taxon>
        <taxon>Tepidanaerobacteraceae</taxon>
        <taxon>Biomaibacter</taxon>
    </lineage>
</organism>
<keyword evidence="3" id="KW-1185">Reference proteome</keyword>
<accession>A0A3G2R9N0</accession>
<dbReference type="EMBL" id="CP033169">
    <property type="protein sequence ID" value="AYO31457.1"/>
    <property type="molecule type" value="Genomic_DNA"/>
</dbReference>
<dbReference type="KEGG" id="bacg:D2962_13395"/>
<feature type="domain" description="DUF1659" evidence="1">
    <location>
        <begin position="4"/>
        <end position="73"/>
    </location>
</feature>
<evidence type="ECO:0000313" key="3">
    <source>
        <dbReference type="Proteomes" id="UP000280960"/>
    </source>
</evidence>
<dbReference type="Proteomes" id="UP000280960">
    <property type="component" value="Chromosome"/>
</dbReference>
<name>A0A3G2R9N0_9FIRM</name>